<evidence type="ECO:0000313" key="3">
    <source>
        <dbReference type="Proteomes" id="UP000299102"/>
    </source>
</evidence>
<gene>
    <name evidence="2" type="ORF">EVAR_61562_1</name>
</gene>
<name>A0A4C1YQ23_EUMVA</name>
<reference evidence="2 3" key="1">
    <citation type="journal article" date="2019" name="Commun. Biol.">
        <title>The bagworm genome reveals a unique fibroin gene that provides high tensile strength.</title>
        <authorList>
            <person name="Kono N."/>
            <person name="Nakamura H."/>
            <person name="Ohtoshi R."/>
            <person name="Tomita M."/>
            <person name="Numata K."/>
            <person name="Arakawa K."/>
        </authorList>
    </citation>
    <scope>NUCLEOTIDE SEQUENCE [LARGE SCALE GENOMIC DNA]</scope>
</reference>
<evidence type="ECO:0000256" key="1">
    <source>
        <dbReference type="SAM" id="MobiDB-lite"/>
    </source>
</evidence>
<feature type="region of interest" description="Disordered" evidence="1">
    <location>
        <begin position="1"/>
        <end position="41"/>
    </location>
</feature>
<accession>A0A4C1YQ23</accession>
<evidence type="ECO:0000313" key="2">
    <source>
        <dbReference type="EMBL" id="GBP78551.1"/>
    </source>
</evidence>
<keyword evidence="3" id="KW-1185">Reference proteome</keyword>
<comment type="caution">
    <text evidence="2">The sequence shown here is derived from an EMBL/GenBank/DDBJ whole genome shotgun (WGS) entry which is preliminary data.</text>
</comment>
<protein>
    <submittedName>
        <fullName evidence="2">Uncharacterized protein</fullName>
    </submittedName>
</protein>
<feature type="compositionally biased region" description="Basic and acidic residues" evidence="1">
    <location>
        <begin position="1"/>
        <end position="13"/>
    </location>
</feature>
<organism evidence="2 3">
    <name type="scientific">Eumeta variegata</name>
    <name type="common">Bagworm moth</name>
    <name type="synonym">Eumeta japonica</name>
    <dbReference type="NCBI Taxonomy" id="151549"/>
    <lineage>
        <taxon>Eukaryota</taxon>
        <taxon>Metazoa</taxon>
        <taxon>Ecdysozoa</taxon>
        <taxon>Arthropoda</taxon>
        <taxon>Hexapoda</taxon>
        <taxon>Insecta</taxon>
        <taxon>Pterygota</taxon>
        <taxon>Neoptera</taxon>
        <taxon>Endopterygota</taxon>
        <taxon>Lepidoptera</taxon>
        <taxon>Glossata</taxon>
        <taxon>Ditrysia</taxon>
        <taxon>Tineoidea</taxon>
        <taxon>Psychidae</taxon>
        <taxon>Oiketicinae</taxon>
        <taxon>Eumeta</taxon>
    </lineage>
</organism>
<dbReference type="EMBL" id="BGZK01001374">
    <property type="protein sequence ID" value="GBP78551.1"/>
    <property type="molecule type" value="Genomic_DNA"/>
</dbReference>
<dbReference type="Proteomes" id="UP000299102">
    <property type="component" value="Unassembled WGS sequence"/>
</dbReference>
<proteinExistence type="predicted"/>
<dbReference type="AlphaFoldDB" id="A0A4C1YQ23"/>
<sequence length="109" mass="12779">MYEKLSEENLERNSHRRKQISELQTSITGTRPDHRNKAGSPELRLRLKLKYEAMKKFRMVTRTNHSDDIVNGINNIVQRMISGEDKIYMSTDTMTNEQESINIPTELLN</sequence>